<dbReference type="EMBL" id="MCOG01000174">
    <property type="protein sequence ID" value="ORY30422.1"/>
    <property type="molecule type" value="Genomic_DNA"/>
</dbReference>
<sequence>MFTEQFKIILWKNWKIFKRRSSLFSCFFEIFFTFLILATLSVRNRDEVLLKKKGPEEAIDITGGFSELYNSQITNSSIAFVLPNNKNLEVDGDTFISYVMNDPEIKNAAGLSYKKFDNEEVLENFVYNDSDDSILCGVVFNNDYTDYSIRIKGSNIVDSKEDPIWNFAKSRRMEYIESSLWTGGDVNNDNYSNPVESDKYRYVFIYIQMAIDNAIIQTKTNNTVHGLSAKIGKFAKAEIHYDSKIDNKTEREFNGLAPYLLLLCIGQFFHISNRLMDEVEDRTKEDLISIGTNPFHLWFTWEIIYFPLSIITLFLYMLFDPSKINGTINPLIFIVFYTFYVISMYNVAVIVSLLIKKTRTVLVFICMFVASMISINNFVFKLKIDGHENIEKIISAIFSPIGVSMGSEEILHESDENRHIGFSNLFQSKFGFYFIFAFVDMVAYFLIAIVLEYLKKIDIRSIGIRKLSMEKEMNTTNANDNDIQEDPVGTECYVYVKNIYKYFKFRRNIGTDIDDNDKPLGKIFAANNNISFKVYKDEIFAILGHNGAGKSTLIQNMVGIIKPDHGETYYSGLPFSKNKKKIRSQFGICLQSDVLIKGFTVADHFKLHSGIKGVNNTDFESWIKEIDLVGKEHYEVQKMSGGQKRKLCIGLALIGNPKYVFLDEPTTGLDPLSRRKIWSLLLKIKKNRVIFITTHYMDEADIIADRKLILNKGTIRCLGSSVYLKNHFKMKYNLEVETSDVSSVDHLIQNYIPEATYYNNKTDVDKKSTTSSTHIWKLPVTASSSFSVLLGCLEKEKGNLLKNFSLNAPLLEELFVSLDRETEEKRKGNDQEKQAKAIELPKIENVQKPGDLKTALRLCRYRMRVYLRQKTYWFMGILVPVAVLYIFLPIFNRQLSDLKFYDYEKRELSSSMYKNQQWNYDIQNSNTVDKISQNIIQQELPKHMDQGASVDFLKIDQVNEKSYSITGEPYYVSSFSGNYINDTYQFTIYYNDSMIHSLPSTLNMLSNAVLASNNVNDTIHLNSYPFNYFNDYSITLMKVFATLLITFCISFPLSFYGTNVVRERVQNLLKQLQLNGIANKSYWLSVLISDHIIFIITCVIILLTFVICKFTPFFHVSMIILLFIFIYICGIACLLFQYCVSYLLNTESNAFLIFFLFNIVPPYAITIRAFLENVETDIGSPLEIQIYLGAIILALGTVFPSYSFVKVFKSMINIGIKHNAIKINISFFSLLNLNYHIITCLIASLLSIIVYSYVLANLTKKKYNPKRKVLETTDEINEKYNKELKNSDDDIQKEFHRVLNDDTENRIPIKILKLSKEYDEINFETKQEINDAIDRKNPKYGEYHLSEMGSGRIVVTPFENITLEIDKCECFGILGPNGSGKSSLLNTTSFTFPQTLGKIYYDGKDTTERVGNEITLGYCPQEDTLWNEFTLFEHIEMFLYLRGYSKKEAKKIAKEFISYCHLTEHKNKMPYELSGGTRRKLNILIALCCSSTKIIMDEPSAGMDPSTRRYIWDIIKSTIQNNKSSTIMSTHSMEEAELLCNRIAIMVKGRLKCIGTPEHLKMKFGNTYILDVHSNDVEKFHNEIVLKGQLFEKSAFTREDKSSNRVKYEVKNTNKISHIFEMMESCRKDGLVTDYSYSQTSLEQVFLNFALNATEEQIKI</sequence>
<feature type="transmembrane region" description="Helical" evidence="10">
    <location>
        <begin position="1082"/>
        <end position="1107"/>
    </location>
</feature>
<evidence type="ECO:0000256" key="2">
    <source>
        <dbReference type="ARBA" id="ARBA00008869"/>
    </source>
</evidence>
<dbReference type="Gene3D" id="3.40.50.300">
    <property type="entry name" value="P-loop containing nucleotide triphosphate hydrolases"/>
    <property type="match status" value="2"/>
</dbReference>
<keyword evidence="7" id="KW-0067">ATP-binding</keyword>
<feature type="transmembrane region" description="Helical" evidence="10">
    <location>
        <begin position="1150"/>
        <end position="1171"/>
    </location>
</feature>
<dbReference type="CDD" id="cd03263">
    <property type="entry name" value="ABC_subfamily_A"/>
    <property type="match status" value="2"/>
</dbReference>
<comment type="subcellular location">
    <subcellularLocation>
        <location evidence="1">Membrane</location>
        <topology evidence="1">Multi-pass membrane protein</topology>
    </subcellularLocation>
</comment>
<keyword evidence="6" id="KW-0547">Nucleotide-binding</keyword>
<feature type="transmembrane region" description="Helical" evidence="10">
    <location>
        <begin position="430"/>
        <end position="451"/>
    </location>
</feature>
<dbReference type="GO" id="GO:0016887">
    <property type="term" value="F:ATP hydrolysis activity"/>
    <property type="evidence" value="ECO:0007669"/>
    <property type="project" value="InterPro"/>
</dbReference>
<dbReference type="Pfam" id="PF00005">
    <property type="entry name" value="ABC_tran"/>
    <property type="match status" value="2"/>
</dbReference>
<organism evidence="12 13">
    <name type="scientific">Neocallimastix californiae</name>
    <dbReference type="NCBI Taxonomy" id="1754190"/>
    <lineage>
        <taxon>Eukaryota</taxon>
        <taxon>Fungi</taxon>
        <taxon>Fungi incertae sedis</taxon>
        <taxon>Chytridiomycota</taxon>
        <taxon>Chytridiomycota incertae sedis</taxon>
        <taxon>Neocallimastigomycetes</taxon>
        <taxon>Neocallimastigales</taxon>
        <taxon>Neocallimastigaceae</taxon>
        <taxon>Neocallimastix</taxon>
    </lineage>
</organism>
<evidence type="ECO:0000256" key="4">
    <source>
        <dbReference type="ARBA" id="ARBA00022692"/>
    </source>
</evidence>
<dbReference type="STRING" id="1754190.A0A1Y2B6F4"/>
<keyword evidence="9 10" id="KW-0472">Membrane</keyword>
<evidence type="ECO:0000256" key="5">
    <source>
        <dbReference type="ARBA" id="ARBA00022737"/>
    </source>
</evidence>
<dbReference type="GO" id="GO:0016020">
    <property type="term" value="C:membrane"/>
    <property type="evidence" value="ECO:0007669"/>
    <property type="project" value="UniProtKB-SubCell"/>
</dbReference>
<comment type="similarity">
    <text evidence="2">Belongs to the ABC transporter superfamily. ABCA family.</text>
</comment>
<reference evidence="12 13" key="1">
    <citation type="submission" date="2016-08" db="EMBL/GenBank/DDBJ databases">
        <title>A Parts List for Fungal Cellulosomes Revealed by Comparative Genomics.</title>
        <authorList>
            <consortium name="DOE Joint Genome Institute"/>
            <person name="Haitjema C.H."/>
            <person name="Gilmore S.P."/>
            <person name="Henske J.K."/>
            <person name="Solomon K.V."/>
            <person name="De Groot R."/>
            <person name="Kuo A."/>
            <person name="Mondo S.J."/>
            <person name="Salamov A.A."/>
            <person name="Labutti K."/>
            <person name="Zhao Z."/>
            <person name="Chiniquy J."/>
            <person name="Barry K."/>
            <person name="Brewer H.M."/>
            <person name="Purvine S.O."/>
            <person name="Wright A.T."/>
            <person name="Boxma B."/>
            <person name="Van Alen T."/>
            <person name="Hackstein J.H."/>
            <person name="Baker S.E."/>
            <person name="Grigoriev I.V."/>
            <person name="O'Malley M.A."/>
        </authorList>
    </citation>
    <scope>NUCLEOTIDE SEQUENCE [LARGE SCALE GENOMIC DNA]</scope>
    <source>
        <strain evidence="12 13">G1</strain>
    </source>
</reference>
<feature type="transmembrane region" description="Helical" evidence="10">
    <location>
        <begin position="361"/>
        <end position="380"/>
    </location>
</feature>
<keyword evidence="5" id="KW-0677">Repeat</keyword>
<dbReference type="FunFam" id="3.40.50.300:FF:000335">
    <property type="entry name" value="ATP binding cassette subfamily A member 5"/>
    <property type="match status" value="1"/>
</dbReference>
<evidence type="ECO:0000256" key="1">
    <source>
        <dbReference type="ARBA" id="ARBA00004141"/>
    </source>
</evidence>
<feature type="transmembrane region" description="Helical" evidence="10">
    <location>
        <begin position="1039"/>
        <end position="1061"/>
    </location>
</feature>
<comment type="caution">
    <text evidence="12">The sequence shown here is derived from an EMBL/GenBank/DDBJ whole genome shotgun (WGS) entry which is preliminary data.</text>
</comment>
<dbReference type="GO" id="GO:0005524">
    <property type="term" value="F:ATP binding"/>
    <property type="evidence" value="ECO:0007669"/>
    <property type="project" value="UniProtKB-KW"/>
</dbReference>
<feature type="transmembrane region" description="Helical" evidence="10">
    <location>
        <begin position="331"/>
        <end position="354"/>
    </location>
</feature>
<dbReference type="GO" id="GO:0140359">
    <property type="term" value="F:ABC-type transporter activity"/>
    <property type="evidence" value="ECO:0007669"/>
    <property type="project" value="InterPro"/>
</dbReference>
<feature type="transmembrane region" description="Helical" evidence="10">
    <location>
        <begin position="1113"/>
        <end position="1138"/>
    </location>
</feature>
<dbReference type="InterPro" id="IPR026082">
    <property type="entry name" value="ABCA"/>
</dbReference>
<dbReference type="InterPro" id="IPR003593">
    <property type="entry name" value="AAA+_ATPase"/>
</dbReference>
<dbReference type="PROSITE" id="PS50893">
    <property type="entry name" value="ABC_TRANSPORTER_2"/>
    <property type="match status" value="2"/>
</dbReference>
<dbReference type="FunFam" id="3.40.50.300:FF:002275">
    <property type="entry name" value="ATP-binding cassette, subfamily A (ABC1), member 16"/>
    <property type="match status" value="1"/>
</dbReference>
<dbReference type="Pfam" id="PF12698">
    <property type="entry name" value="ABC2_membrane_3"/>
    <property type="match status" value="2"/>
</dbReference>
<dbReference type="PROSITE" id="PS00211">
    <property type="entry name" value="ABC_TRANSPORTER_1"/>
    <property type="match status" value="1"/>
</dbReference>
<dbReference type="InterPro" id="IPR013525">
    <property type="entry name" value="ABC2_TM"/>
</dbReference>
<name>A0A1Y2B6F4_9FUNG</name>
<dbReference type="InterPro" id="IPR017871">
    <property type="entry name" value="ABC_transporter-like_CS"/>
</dbReference>
<gene>
    <name evidence="12" type="ORF">LY90DRAFT_387732</name>
</gene>
<evidence type="ECO:0000256" key="10">
    <source>
        <dbReference type="SAM" id="Phobius"/>
    </source>
</evidence>
<keyword evidence="12" id="KW-0378">Hydrolase</keyword>
<evidence type="ECO:0000256" key="8">
    <source>
        <dbReference type="ARBA" id="ARBA00022989"/>
    </source>
</evidence>
<feature type="transmembrane region" description="Helical" evidence="10">
    <location>
        <begin position="297"/>
        <end position="319"/>
    </location>
</feature>
<keyword evidence="13" id="KW-1185">Reference proteome</keyword>
<dbReference type="PANTHER" id="PTHR19229:SF36">
    <property type="entry name" value="ATP-BINDING CASSETTE SUB-FAMILY A MEMBER 2"/>
    <property type="match status" value="1"/>
</dbReference>
<feature type="domain" description="ABC transporter" evidence="11">
    <location>
        <begin position="1343"/>
        <end position="1573"/>
    </location>
</feature>
<dbReference type="PANTHER" id="PTHR19229">
    <property type="entry name" value="ATP-BINDING CASSETTE TRANSPORTER SUBFAMILY A ABCA"/>
    <property type="match status" value="1"/>
</dbReference>
<feature type="transmembrane region" description="Helical" evidence="10">
    <location>
        <begin position="1225"/>
        <end position="1254"/>
    </location>
</feature>
<dbReference type="Proteomes" id="UP000193920">
    <property type="component" value="Unassembled WGS sequence"/>
</dbReference>
<evidence type="ECO:0000313" key="13">
    <source>
        <dbReference type="Proteomes" id="UP000193920"/>
    </source>
</evidence>
<keyword evidence="8 10" id="KW-1133">Transmembrane helix</keyword>
<evidence type="ECO:0000256" key="6">
    <source>
        <dbReference type="ARBA" id="ARBA00022741"/>
    </source>
</evidence>
<feature type="transmembrane region" description="Helical" evidence="10">
    <location>
        <begin position="872"/>
        <end position="891"/>
    </location>
</feature>
<feature type="transmembrane region" description="Helical" evidence="10">
    <location>
        <begin position="21"/>
        <end position="42"/>
    </location>
</feature>
<keyword evidence="4 10" id="KW-0812">Transmembrane</keyword>
<feature type="domain" description="ABC transporter" evidence="11">
    <location>
        <begin position="494"/>
        <end position="737"/>
    </location>
</feature>
<dbReference type="SMART" id="SM00382">
    <property type="entry name" value="AAA"/>
    <property type="match status" value="2"/>
</dbReference>
<protein>
    <submittedName>
        <fullName evidence="12">p-loop containing nucleoside triphosphate hydrolase protein</fullName>
    </submittedName>
</protein>
<accession>A0A1Y2B6F4</accession>
<evidence type="ECO:0000256" key="3">
    <source>
        <dbReference type="ARBA" id="ARBA00022448"/>
    </source>
</evidence>
<feature type="transmembrane region" description="Helical" evidence="10">
    <location>
        <begin position="1186"/>
        <end position="1205"/>
    </location>
</feature>
<dbReference type="SUPFAM" id="SSF52540">
    <property type="entry name" value="P-loop containing nucleoside triphosphate hydrolases"/>
    <property type="match status" value="2"/>
</dbReference>
<evidence type="ECO:0000256" key="9">
    <source>
        <dbReference type="ARBA" id="ARBA00023136"/>
    </source>
</evidence>
<evidence type="ECO:0000256" key="7">
    <source>
        <dbReference type="ARBA" id="ARBA00022840"/>
    </source>
</evidence>
<evidence type="ECO:0000259" key="11">
    <source>
        <dbReference type="PROSITE" id="PS50893"/>
    </source>
</evidence>
<dbReference type="InterPro" id="IPR003439">
    <property type="entry name" value="ABC_transporter-like_ATP-bd"/>
</dbReference>
<evidence type="ECO:0000313" key="12">
    <source>
        <dbReference type="EMBL" id="ORY30422.1"/>
    </source>
</evidence>
<dbReference type="OrthoDB" id="2141921at2759"/>
<feature type="transmembrane region" description="Helical" evidence="10">
    <location>
        <begin position="256"/>
        <end position="276"/>
    </location>
</feature>
<dbReference type="GO" id="GO:0005319">
    <property type="term" value="F:lipid transporter activity"/>
    <property type="evidence" value="ECO:0007669"/>
    <property type="project" value="TreeGrafter"/>
</dbReference>
<proteinExistence type="inferred from homology"/>
<keyword evidence="3" id="KW-0813">Transport</keyword>
<dbReference type="InterPro" id="IPR027417">
    <property type="entry name" value="P-loop_NTPase"/>
</dbReference>